<name>A0A6P1MID6_9FIRM</name>
<evidence type="ECO:0000313" key="2">
    <source>
        <dbReference type="EMBL" id="QHI73501.1"/>
    </source>
</evidence>
<gene>
    <name evidence="2" type="ORF">Ami3637_14940</name>
</gene>
<feature type="transmembrane region" description="Helical" evidence="1">
    <location>
        <begin position="49"/>
        <end position="72"/>
    </location>
</feature>
<sequence length="78" mass="8296">MNKRGAGVIFCLIAAILFSTRYIAAAIFMAGGSSWNSDLFSAGLSYVGTTLTTLSVISAIIGIGYLVCAEVFEIYKFK</sequence>
<evidence type="ECO:0000256" key="1">
    <source>
        <dbReference type="SAM" id="Phobius"/>
    </source>
</evidence>
<protein>
    <recommendedName>
        <fullName evidence="4">DUF3784 domain-containing protein</fullName>
    </recommendedName>
</protein>
<dbReference type="EMBL" id="CP047591">
    <property type="protein sequence ID" value="QHI73501.1"/>
    <property type="molecule type" value="Genomic_DNA"/>
</dbReference>
<evidence type="ECO:0000313" key="3">
    <source>
        <dbReference type="Proteomes" id="UP000463883"/>
    </source>
</evidence>
<dbReference type="RefSeq" id="WP_162363266.1">
    <property type="nucleotide sequence ID" value="NZ_CP047591.1"/>
</dbReference>
<evidence type="ECO:0008006" key="4">
    <source>
        <dbReference type="Google" id="ProtNLM"/>
    </source>
</evidence>
<dbReference type="KEGG" id="amic:Ami3637_14940"/>
<reference evidence="2 3" key="1">
    <citation type="submission" date="2020-01" db="EMBL/GenBank/DDBJ databases">
        <title>Genomic analysis of Aminipila sp. CBA3637.</title>
        <authorList>
            <person name="Kim Y.B."/>
            <person name="Roh S.W."/>
        </authorList>
    </citation>
    <scope>NUCLEOTIDE SEQUENCE [LARGE SCALE GENOMIC DNA]</scope>
    <source>
        <strain evidence="2 3">CBA3637</strain>
    </source>
</reference>
<keyword evidence="3" id="KW-1185">Reference proteome</keyword>
<keyword evidence="1" id="KW-0812">Transmembrane</keyword>
<accession>A0A6P1MID6</accession>
<organism evidence="2 3">
    <name type="scientific">Aminipila terrae</name>
    <dbReference type="NCBI Taxonomy" id="2697030"/>
    <lineage>
        <taxon>Bacteria</taxon>
        <taxon>Bacillati</taxon>
        <taxon>Bacillota</taxon>
        <taxon>Clostridia</taxon>
        <taxon>Peptostreptococcales</taxon>
        <taxon>Anaerovoracaceae</taxon>
        <taxon>Aminipila</taxon>
    </lineage>
</organism>
<keyword evidence="1" id="KW-0472">Membrane</keyword>
<keyword evidence="1" id="KW-1133">Transmembrane helix</keyword>
<dbReference type="AlphaFoldDB" id="A0A6P1MID6"/>
<dbReference type="Proteomes" id="UP000463883">
    <property type="component" value="Chromosome"/>
</dbReference>
<proteinExistence type="predicted"/>